<dbReference type="SMART" id="SM00060">
    <property type="entry name" value="FN3"/>
    <property type="match status" value="2"/>
</dbReference>
<dbReference type="EMBL" id="REGW02000010">
    <property type="protein sequence ID" value="KAE8290476.1"/>
    <property type="molecule type" value="Genomic_DNA"/>
</dbReference>
<dbReference type="Proteomes" id="UP000424527">
    <property type="component" value="Unassembled WGS sequence"/>
</dbReference>
<comment type="caution">
    <text evidence="5">The sequence shown here is derived from an EMBL/GenBank/DDBJ whole genome shotgun (WGS) entry which is preliminary data.</text>
</comment>
<dbReference type="Pfam" id="PF00041">
    <property type="entry name" value="fn3"/>
    <property type="match status" value="2"/>
</dbReference>
<reference evidence="5 6" key="1">
    <citation type="submission" date="2019-07" db="EMBL/GenBank/DDBJ databases">
        <title>Chromosome genome assembly for large yellow croaker.</title>
        <authorList>
            <person name="Xiao S."/>
        </authorList>
    </citation>
    <scope>NUCLEOTIDE SEQUENCE [LARGE SCALE GENOMIC DNA]</scope>
    <source>
        <strain evidence="5">JMULYC20181020</strain>
        <tissue evidence="5">Muscle</tissue>
    </source>
</reference>
<dbReference type="InterPro" id="IPR013783">
    <property type="entry name" value="Ig-like_fold"/>
</dbReference>
<feature type="region of interest" description="Disordered" evidence="3">
    <location>
        <begin position="1065"/>
        <end position="1117"/>
    </location>
</feature>
<keyword evidence="2" id="KW-0547">Nucleotide-binding</keyword>
<dbReference type="CDD" id="cd00063">
    <property type="entry name" value="FN3"/>
    <property type="match status" value="2"/>
</dbReference>
<dbReference type="Pfam" id="PF18078">
    <property type="entry name" value="Thioredoxin_11"/>
    <property type="match status" value="1"/>
</dbReference>
<feature type="region of interest" description="Disordered" evidence="3">
    <location>
        <begin position="592"/>
        <end position="615"/>
    </location>
</feature>
<name>A0A6G0IGZ4_LARCR</name>
<dbReference type="CDD" id="cd00882">
    <property type="entry name" value="Ras_like_GTPase"/>
    <property type="match status" value="1"/>
</dbReference>
<dbReference type="Pfam" id="PF04548">
    <property type="entry name" value="AIG1"/>
    <property type="match status" value="1"/>
</dbReference>
<dbReference type="InterPro" id="IPR027417">
    <property type="entry name" value="P-loop_NTPase"/>
</dbReference>
<gene>
    <name evidence="5" type="ORF">D5F01_LYC10051</name>
</gene>
<dbReference type="InterPro" id="IPR006703">
    <property type="entry name" value="G_AIG1"/>
</dbReference>
<comment type="similarity">
    <text evidence="1">Belongs to the TRAFAC class TrmE-Era-EngA-EngB-Septin-like GTPase superfamily. AIG1/Toc34/Toc159-like paraseptin GTPase family. IAN subfamily.</text>
</comment>
<dbReference type="PANTHER" id="PTHR31594">
    <property type="entry name" value="AIG1-TYPE G DOMAIN-CONTAINING PROTEIN"/>
    <property type="match status" value="1"/>
</dbReference>
<keyword evidence="6" id="KW-1185">Reference proteome</keyword>
<evidence type="ECO:0000313" key="5">
    <source>
        <dbReference type="EMBL" id="KAE8290476.1"/>
    </source>
</evidence>
<dbReference type="InterPro" id="IPR048997">
    <property type="entry name" value="Stonustoxin-like_helical"/>
</dbReference>
<evidence type="ECO:0000259" key="4">
    <source>
        <dbReference type="PROSITE" id="PS50853"/>
    </source>
</evidence>
<dbReference type="Pfam" id="PF24674">
    <property type="entry name" value="MACPF_SNTX"/>
    <property type="match status" value="1"/>
</dbReference>
<feature type="domain" description="Fibronectin type-III" evidence="4">
    <location>
        <begin position="608"/>
        <end position="707"/>
    </location>
</feature>
<dbReference type="Pfam" id="PF21109">
    <property type="entry name" value="Stonustoxin_helical"/>
    <property type="match status" value="1"/>
</dbReference>
<dbReference type="GO" id="GO:0005525">
    <property type="term" value="F:GTP binding"/>
    <property type="evidence" value="ECO:0007669"/>
    <property type="project" value="InterPro"/>
</dbReference>
<dbReference type="InterPro" id="IPR052090">
    <property type="entry name" value="Cytolytic_pore-forming_toxin"/>
</dbReference>
<evidence type="ECO:0000256" key="3">
    <source>
        <dbReference type="SAM" id="MobiDB-lite"/>
    </source>
</evidence>
<feature type="compositionally biased region" description="Basic and acidic residues" evidence="3">
    <location>
        <begin position="1107"/>
        <end position="1117"/>
    </location>
</feature>
<evidence type="ECO:0000256" key="2">
    <source>
        <dbReference type="ARBA" id="ARBA00022741"/>
    </source>
</evidence>
<dbReference type="InterPro" id="IPR036116">
    <property type="entry name" value="FN3_sf"/>
</dbReference>
<dbReference type="AlphaFoldDB" id="A0A6G0IGZ4"/>
<evidence type="ECO:0000256" key="1">
    <source>
        <dbReference type="ARBA" id="ARBA00008535"/>
    </source>
</evidence>
<dbReference type="Gene3D" id="3.40.50.300">
    <property type="entry name" value="P-loop containing nucleotide triphosphate hydrolases"/>
    <property type="match status" value="1"/>
</dbReference>
<dbReference type="PANTHER" id="PTHR31594:SF16">
    <property type="entry name" value="SI:CH211-281L24.3"/>
    <property type="match status" value="1"/>
</dbReference>
<dbReference type="InterPro" id="IPR040581">
    <property type="entry name" value="Thioredoxin_11"/>
</dbReference>
<dbReference type="SUPFAM" id="SSF52540">
    <property type="entry name" value="P-loop containing nucleoside triphosphate hydrolases"/>
    <property type="match status" value="1"/>
</dbReference>
<dbReference type="Gene3D" id="2.60.40.10">
    <property type="entry name" value="Immunoglobulins"/>
    <property type="match status" value="2"/>
</dbReference>
<evidence type="ECO:0000313" key="6">
    <source>
        <dbReference type="Proteomes" id="UP000424527"/>
    </source>
</evidence>
<organism evidence="5 6">
    <name type="scientific">Larimichthys crocea</name>
    <name type="common">Large yellow croaker</name>
    <name type="synonym">Pseudosciaena crocea</name>
    <dbReference type="NCBI Taxonomy" id="215358"/>
    <lineage>
        <taxon>Eukaryota</taxon>
        <taxon>Metazoa</taxon>
        <taxon>Chordata</taxon>
        <taxon>Craniata</taxon>
        <taxon>Vertebrata</taxon>
        <taxon>Euteleostomi</taxon>
        <taxon>Actinopterygii</taxon>
        <taxon>Neopterygii</taxon>
        <taxon>Teleostei</taxon>
        <taxon>Neoteleostei</taxon>
        <taxon>Acanthomorphata</taxon>
        <taxon>Eupercaria</taxon>
        <taxon>Sciaenidae</taxon>
        <taxon>Larimichthys</taxon>
    </lineage>
</organism>
<dbReference type="PROSITE" id="PS50853">
    <property type="entry name" value="FN3"/>
    <property type="match status" value="2"/>
</dbReference>
<proteinExistence type="inferred from homology"/>
<sequence length="1117" mass="124875">MDSEVSGTMEVTALGRPFSVGMLYDCRKDSLVPGMTLWDHDDLIKHVRERPQNYNDFEIVASESIEGKSKALNVDASLKASFLGGLVQVDGSAKYLNDSKTSKNQARVTLKYKATTKVQELSMNHLGRGNVKHPYVFDKGLATHVVTAVLYGAQAFFVFDREVSEQEDHQDIEGNLKVMIEKIPCLKIEGEGSLKMEDKDRASVEKFSCRFFGDFSLQKPPTSFQDAIQVYQSLPKLLGANGENAVPMKVWLLPLTCLDSSAAKLVRQISIRLVQASQSVLEDFSELEMRCNDALNTNTAQQFPQISNKLKTFREMCSEFKLEFQQTLAKKLPSIRGGGEEEAVLAEILKKRHSSPFNSKDLNEWMDCKEREMYTLKSLTSMMKNTKIVPSQNHLHREILGAEHAVCFVFTSLGSVEPYLSTLSNYLQQTATPDETQDSHTRDVEKEQWYASKETADTMRHKAKLFSDFAEANRKNKNMKFLTVGLTNETQKGSSICLYKDGFAVNENFEPPSKPETVTVSDINHNSVTLKISPPRFGAENITSYCTEYCVSAEDGWQQKTVSKAEEVTVRDLSPNTEYLFRCRAVTSEGVGPDNEVSGSIKTLPCSPPGKPQVEPNSSEILVSWKKPAELGQDVQTLRYIVESAKTDNGMKEEDLQWKQMTSEAEKAIIAGLQAETQYVVRVRCDCGDAGRSKESISVNVCTTKLNLLTESLKSTSERINSGSPSVYKLPVKEEDTHIDGCRKYSFGKESTRQSRTIILLGATGSGQSTLINAMINYIVGVEWNDKFRFKLIDEDQSRSQTSAVTVYKINHQDGFKIDHSLTIVDTPGFGRARGIKRDREITEHLHEFLSAQHGLREIDAVCFVAQAALARLTPTHKSVFDSVLSIFGKDVAENIRVLVTFADGQRPPVLEAINASGVPCPKTEDGLPVHFKFNNSALFADNKSSAAGSMSEDDEDGGFQMFWNMGTKSMKKFFDAFTEIKTKPMRTKVLKDIKQLKSFVQELIERQMLVEAKLMKTCSKCLIRLKKKTLKADLLSASEYIDFLIEGERSEAKPGWKQRVKVLKNMRGDEEKDEEDDGDDDDDDDDGDGDDDDDDGDDDDGPSDTVMDKRALVMGT</sequence>
<dbReference type="InterPro" id="IPR056072">
    <property type="entry name" value="SNTX_MACPF/CDC-like_dom"/>
</dbReference>
<accession>A0A6G0IGZ4</accession>
<feature type="domain" description="Fibronectin type-III" evidence="4">
    <location>
        <begin position="511"/>
        <end position="606"/>
    </location>
</feature>
<dbReference type="InterPro" id="IPR003961">
    <property type="entry name" value="FN3_dom"/>
</dbReference>
<dbReference type="SUPFAM" id="SSF49265">
    <property type="entry name" value="Fibronectin type III"/>
    <property type="match status" value="1"/>
</dbReference>
<protein>
    <submittedName>
        <fullName evidence="5">Stonustoxin subunit alpha</fullName>
    </submittedName>
</protein>
<feature type="compositionally biased region" description="Acidic residues" evidence="3">
    <location>
        <begin position="1072"/>
        <end position="1103"/>
    </location>
</feature>